<feature type="region of interest" description="Disordered" evidence="1">
    <location>
        <begin position="443"/>
        <end position="485"/>
    </location>
</feature>
<gene>
    <name evidence="2" type="ORF">D641_0114025</name>
</gene>
<protein>
    <submittedName>
        <fullName evidence="2">HNH endonuclease</fullName>
    </submittedName>
</protein>
<keyword evidence="3" id="KW-1185">Reference proteome</keyword>
<proteinExistence type="predicted"/>
<feature type="region of interest" description="Disordered" evidence="1">
    <location>
        <begin position="1"/>
        <end position="21"/>
    </location>
</feature>
<dbReference type="CDD" id="cd00085">
    <property type="entry name" value="HNHc"/>
    <property type="match status" value="1"/>
</dbReference>
<dbReference type="EMBL" id="AORC01000021">
    <property type="protein sequence ID" value="EYT47906.1"/>
    <property type="molecule type" value="Genomic_DNA"/>
</dbReference>
<evidence type="ECO:0000313" key="2">
    <source>
        <dbReference type="EMBL" id="EYT47906.1"/>
    </source>
</evidence>
<dbReference type="HOGENOM" id="CLU_027325_0_0_11"/>
<organism evidence="2 3">
    <name type="scientific">Brachybacterium muris UCD-AY4</name>
    <dbReference type="NCBI Taxonomy" id="1249481"/>
    <lineage>
        <taxon>Bacteria</taxon>
        <taxon>Bacillati</taxon>
        <taxon>Actinomycetota</taxon>
        <taxon>Actinomycetes</taxon>
        <taxon>Micrococcales</taxon>
        <taxon>Dermabacteraceae</taxon>
        <taxon>Brachybacterium</taxon>
    </lineage>
</organism>
<reference evidence="2 3" key="1">
    <citation type="journal article" date="2013" name="Genome Announc.">
        <title>Draft genome sequence of an Actinobacterium, Brachybacterium muris strain UCD-AY4.</title>
        <authorList>
            <person name="Lo J.R."/>
            <person name="Lang J.M."/>
            <person name="Darling A.E."/>
            <person name="Eisen J.A."/>
            <person name="Coil D.A."/>
        </authorList>
    </citation>
    <scope>NUCLEOTIDE SEQUENCE [LARGE SCALE GENOMIC DNA]</scope>
    <source>
        <strain evidence="2 3">UCD-AY4</strain>
    </source>
</reference>
<name>A0A022KTN8_9MICO</name>
<sequence length="588" mass="64401">MRARTPLTDETVAEQAGVDADTPQGDAAVRLLALQRHQSAEHARLLRELAPLWVASEEGESAPDDREEADLVVAIALRTTTVRAGTLLRDAHLAIDELPRLFARLEAGDLPVEWHQRILRSARKLTPAQRFELDTRVAAWDLASIPVQRFRRELRLLIAWLHQAGQNAPRPEDLRDVALEGSPVDDGTATLRITGPVLLIAWLHQAGQNAPRPEDLRDVALEGSPVDDGTATLRITGPVPEILSLARRLDASARAVQDQQRRALADGAPIPFDPDGAAALNGAPLTLAALRYAILTGSVLETGGIEVPTERFRLNVTVPVMTLMGFSDAPGVVDGTVPIPASMARMIAAREPFWYRVLTDPVTGTFIPAAATGYRPPTAMLEHLRMENPVCAVPGCTRPSTSRAEADHIQEYDHTDPTSGGPTCVSNLHLLCFTHHRLKTRGMIDPVRGPDGTTRWNIGTERDDRSRSPGSHRPRATASIPANRDLATPTLASALLDAWEQHHWEQEIKALMRNGASRSPGSHRPRATASIPANRDLATPTLASALLDAWEQHHWEQEIKALMRNGAFDEPDQLDHEDYLRRTAPPPF</sequence>
<comment type="caution">
    <text evidence="2">The sequence shown here is derived from an EMBL/GenBank/DDBJ whole genome shotgun (WGS) entry which is preliminary data.</text>
</comment>
<dbReference type="InterPro" id="IPR003615">
    <property type="entry name" value="HNH_nuc"/>
</dbReference>
<feature type="region of interest" description="Disordered" evidence="1">
    <location>
        <begin position="515"/>
        <end position="535"/>
    </location>
</feature>
<keyword evidence="2" id="KW-0255">Endonuclease</keyword>
<evidence type="ECO:0000256" key="1">
    <source>
        <dbReference type="SAM" id="MobiDB-lite"/>
    </source>
</evidence>
<evidence type="ECO:0000313" key="3">
    <source>
        <dbReference type="Proteomes" id="UP000019754"/>
    </source>
</evidence>
<accession>A0A022KTN8</accession>
<keyword evidence="2" id="KW-0540">Nuclease</keyword>
<dbReference type="GO" id="GO:0004519">
    <property type="term" value="F:endonuclease activity"/>
    <property type="evidence" value="ECO:0007669"/>
    <property type="project" value="UniProtKB-KW"/>
</dbReference>
<keyword evidence="2" id="KW-0378">Hydrolase</keyword>
<dbReference type="STRING" id="1249481.D641_0114025"/>
<dbReference type="AlphaFoldDB" id="A0A022KTN8"/>
<dbReference type="Proteomes" id="UP000019754">
    <property type="component" value="Unassembled WGS sequence"/>
</dbReference>